<organism evidence="1 2">
    <name type="scientific">Datura stramonium</name>
    <name type="common">Jimsonweed</name>
    <name type="synonym">Common thornapple</name>
    <dbReference type="NCBI Taxonomy" id="4076"/>
    <lineage>
        <taxon>Eukaryota</taxon>
        <taxon>Viridiplantae</taxon>
        <taxon>Streptophyta</taxon>
        <taxon>Embryophyta</taxon>
        <taxon>Tracheophyta</taxon>
        <taxon>Spermatophyta</taxon>
        <taxon>Magnoliopsida</taxon>
        <taxon>eudicotyledons</taxon>
        <taxon>Gunneridae</taxon>
        <taxon>Pentapetalae</taxon>
        <taxon>asterids</taxon>
        <taxon>lamiids</taxon>
        <taxon>Solanales</taxon>
        <taxon>Solanaceae</taxon>
        <taxon>Solanoideae</taxon>
        <taxon>Datureae</taxon>
        <taxon>Datura</taxon>
    </lineage>
</organism>
<keyword evidence="2" id="KW-1185">Reference proteome</keyword>
<accession>A0ABS8THD8</accession>
<reference evidence="1 2" key="1">
    <citation type="journal article" date="2021" name="BMC Genomics">
        <title>Datura genome reveals duplications of psychoactive alkaloid biosynthetic genes and high mutation rate following tissue culture.</title>
        <authorList>
            <person name="Rajewski A."/>
            <person name="Carter-House D."/>
            <person name="Stajich J."/>
            <person name="Litt A."/>
        </authorList>
    </citation>
    <scope>NUCLEOTIDE SEQUENCE [LARGE SCALE GENOMIC DNA]</scope>
    <source>
        <strain evidence="1">AR-01</strain>
    </source>
</reference>
<gene>
    <name evidence="1" type="ORF">HAX54_009973</name>
</gene>
<name>A0ABS8THD8_DATST</name>
<dbReference type="Proteomes" id="UP000823775">
    <property type="component" value="Unassembled WGS sequence"/>
</dbReference>
<dbReference type="EMBL" id="JACEIK010001542">
    <property type="protein sequence ID" value="MCD7470253.1"/>
    <property type="molecule type" value="Genomic_DNA"/>
</dbReference>
<sequence length="67" mass="7486">MLRRGGRNDDVSDLAHAFRVDLHGVRREIETSGDAWSNDDSGVFRLPENVNANEIKCALHSAWSFSS</sequence>
<proteinExistence type="predicted"/>
<evidence type="ECO:0000313" key="1">
    <source>
        <dbReference type="EMBL" id="MCD7470253.1"/>
    </source>
</evidence>
<protein>
    <submittedName>
        <fullName evidence="1">Uncharacterized protein</fullName>
    </submittedName>
</protein>
<comment type="caution">
    <text evidence="1">The sequence shown here is derived from an EMBL/GenBank/DDBJ whole genome shotgun (WGS) entry which is preliminary data.</text>
</comment>
<evidence type="ECO:0000313" key="2">
    <source>
        <dbReference type="Proteomes" id="UP000823775"/>
    </source>
</evidence>